<dbReference type="EMBL" id="MHRF01000007">
    <property type="protein sequence ID" value="OHA18328.1"/>
    <property type="molecule type" value="Genomic_DNA"/>
</dbReference>
<dbReference type="STRING" id="1802301.A2664_02605"/>
<dbReference type="AlphaFoldDB" id="A0A1G2M369"/>
<accession>A0A1G2M369</accession>
<reference evidence="1 2" key="1">
    <citation type="journal article" date="2016" name="Nat. Commun.">
        <title>Thousands of microbial genomes shed light on interconnected biogeochemical processes in an aquifer system.</title>
        <authorList>
            <person name="Anantharaman K."/>
            <person name="Brown C.T."/>
            <person name="Hug L.A."/>
            <person name="Sharon I."/>
            <person name="Castelle C.J."/>
            <person name="Probst A.J."/>
            <person name="Thomas B.C."/>
            <person name="Singh A."/>
            <person name="Wilkins M.J."/>
            <person name="Karaoz U."/>
            <person name="Brodie E.L."/>
            <person name="Williams K.H."/>
            <person name="Hubbard S.S."/>
            <person name="Banfield J.F."/>
        </authorList>
    </citation>
    <scope>NUCLEOTIDE SEQUENCE [LARGE SCALE GENOMIC DNA]</scope>
</reference>
<comment type="caution">
    <text evidence="1">The sequence shown here is derived from an EMBL/GenBank/DDBJ whole genome shotgun (WGS) entry which is preliminary data.</text>
</comment>
<name>A0A1G2M369_9BACT</name>
<sequence>MEIINCINDKNWQCLGNWSISNILWYSVELLILGLLVKKLVFPLFESVFIAIRILKGNRGVLGEGFGTKAADVFLNIWKSDINYENADTETLGTSTRTSIAGKVAERYLVPKLAEIYTDNNGIKKVRAIKNFRNKSVRFIVYTIKNLVPRI</sequence>
<gene>
    <name evidence="1" type="ORF">A2664_02605</name>
</gene>
<proteinExistence type="predicted"/>
<evidence type="ECO:0000313" key="1">
    <source>
        <dbReference type="EMBL" id="OHA18328.1"/>
    </source>
</evidence>
<evidence type="ECO:0000313" key="2">
    <source>
        <dbReference type="Proteomes" id="UP000178873"/>
    </source>
</evidence>
<protein>
    <submittedName>
        <fullName evidence="1">Uncharacterized protein</fullName>
    </submittedName>
</protein>
<organism evidence="1 2">
    <name type="scientific">Candidatus Taylorbacteria bacterium RIFCSPHIGHO2_01_FULL_46_22b</name>
    <dbReference type="NCBI Taxonomy" id="1802301"/>
    <lineage>
        <taxon>Bacteria</taxon>
        <taxon>Candidatus Tayloriibacteriota</taxon>
    </lineage>
</organism>
<dbReference type="Proteomes" id="UP000178873">
    <property type="component" value="Unassembled WGS sequence"/>
</dbReference>